<dbReference type="Pfam" id="PF08915">
    <property type="entry name" value="tRNA-Thr_ED"/>
    <property type="match status" value="1"/>
</dbReference>
<evidence type="ECO:0000256" key="1">
    <source>
        <dbReference type="ARBA" id="ARBA00022490"/>
    </source>
</evidence>
<dbReference type="InterPro" id="IPR023509">
    <property type="entry name" value="DTD-like_sf"/>
</dbReference>
<feature type="domain" description="Threonyl-tRNA synthetase editing" evidence="5">
    <location>
        <begin position="1"/>
        <end position="138"/>
    </location>
</feature>
<dbReference type="InterPro" id="IPR015011">
    <property type="entry name" value="Threonyl-tRNA_syn_edit_dom_arc"/>
</dbReference>
<evidence type="ECO:0000256" key="3">
    <source>
        <dbReference type="ARBA" id="ARBA00022917"/>
    </source>
</evidence>
<dbReference type="EMBL" id="NBVN01000002">
    <property type="protein sequence ID" value="PUA33276.1"/>
    <property type="molecule type" value="Genomic_DNA"/>
</dbReference>
<dbReference type="InterPro" id="IPR036621">
    <property type="entry name" value="Anticodon-bd_dom_sf"/>
</dbReference>
<sequence>MKVLLIHAEHFEFKALSKAVNEAEEPILKEFNGNNALVMFTSVESGDLNSLSKLLSMLIEDIANLLQTLKPEYLVIYPYAHLSKDLANPAEALKVLKGIEEAVKSSVKGVNVVRAPFGWYKSFTIKCLGHPLSELSREYRVALEAKEEVKPTIFKCFIMNVQGDLIEVTDEEFKGLTEEPILTTYCLEKTSLSKWVLKPRLEELFKKFGYVLIRDKLGVRLGKVGQALHVDRLLSSLNDVIIERLTKDSNFTKVEVSSLGYSLNIDNVSEPLILTDEKGLKYEVSNDSIPIHAHILKELLGVKQVKPPLFMYEIKPVLKKSSELNFRDYLTALTKPQFTAVVDDLRSGLDIVKNLVLDLTTAFKDLNLLEDMVVIAEVSDLSFKEGLLEPILQTLRNHNVKALIKVSLKEGSLWDFIIRYVYIDSSKSPTELSKTALTSSMSRAFRISYFDKDNNQRYPVIITSDLIGAPEVLFYALLDKALKFEEEGKTPCLPTWLMPTQVMVIPVTVENQELVNYASLIVSKLRENSVRSEVDLRNVGLGRKIRDAGKEWIPFIVVVGEREVNTTTLNVRVRCEGIQHTLTLNSFIELLKKEVKTPFT</sequence>
<feature type="domain" description="Anticodon-binding" evidence="4">
    <location>
        <begin position="501"/>
        <end position="593"/>
    </location>
</feature>
<keyword evidence="1" id="KW-0963">Cytoplasm</keyword>
<dbReference type="InterPro" id="IPR004154">
    <property type="entry name" value="Anticodon-bd"/>
</dbReference>
<dbReference type="InterPro" id="IPR045864">
    <property type="entry name" value="aa-tRNA-synth_II/BPL/LPL"/>
</dbReference>
<dbReference type="Gene3D" id="3.50.80.10">
    <property type="entry name" value="D-tyrosyl-tRNA(Tyr) deacylase"/>
    <property type="match status" value="1"/>
</dbReference>
<reference evidence="6" key="1">
    <citation type="submission" date="2017-04" db="EMBL/GenBank/DDBJ databases">
        <authorList>
            <person name="Afonso C.L."/>
            <person name="Miller P.J."/>
            <person name="Scott M.A."/>
            <person name="Spackman E."/>
            <person name="Goraichik I."/>
            <person name="Dimitrov K.M."/>
            <person name="Suarez D.L."/>
            <person name="Swayne D.E."/>
        </authorList>
    </citation>
    <scope>NUCLEOTIDE SEQUENCE</scope>
    <source>
        <strain evidence="6">NZ3</strain>
    </source>
</reference>
<evidence type="ECO:0000259" key="5">
    <source>
        <dbReference type="Pfam" id="PF08915"/>
    </source>
</evidence>
<dbReference type="Proteomes" id="UP000244093">
    <property type="component" value="Unassembled WGS sequence"/>
</dbReference>
<dbReference type="FunFam" id="3.40.50.800:FF:000001">
    <property type="entry name" value="Threonine--tRNA ligase"/>
    <property type="match status" value="1"/>
</dbReference>
<evidence type="ECO:0000313" key="7">
    <source>
        <dbReference type="Proteomes" id="UP000244093"/>
    </source>
</evidence>
<evidence type="ECO:0000256" key="2">
    <source>
        <dbReference type="ARBA" id="ARBA00022833"/>
    </source>
</evidence>
<comment type="caution">
    <text evidence="6">The sequence shown here is derived from an EMBL/GenBank/DDBJ whole genome shotgun (WGS) entry which is preliminary data.</text>
</comment>
<evidence type="ECO:0000313" key="6">
    <source>
        <dbReference type="EMBL" id="PUA33276.1"/>
    </source>
</evidence>
<proteinExistence type="predicted"/>
<dbReference type="GO" id="GO:0004829">
    <property type="term" value="F:threonine-tRNA ligase activity"/>
    <property type="evidence" value="ECO:0007669"/>
    <property type="project" value="InterPro"/>
</dbReference>
<dbReference type="GO" id="GO:0005737">
    <property type="term" value="C:cytoplasm"/>
    <property type="evidence" value="ECO:0007669"/>
    <property type="project" value="InterPro"/>
</dbReference>
<dbReference type="GO" id="GO:0006435">
    <property type="term" value="P:threonyl-tRNA aminoacylation"/>
    <property type="evidence" value="ECO:0007669"/>
    <property type="project" value="TreeGrafter"/>
</dbReference>
<protein>
    <recommendedName>
        <fullName evidence="8">Threonine--tRNA ligase</fullName>
    </recommendedName>
</protein>
<evidence type="ECO:0000259" key="4">
    <source>
        <dbReference type="Pfam" id="PF03129"/>
    </source>
</evidence>
<evidence type="ECO:0008006" key="8">
    <source>
        <dbReference type="Google" id="ProtNLM"/>
    </source>
</evidence>
<gene>
    <name evidence="6" type="ORF">B7O98_02265</name>
</gene>
<reference evidence="6" key="2">
    <citation type="journal article" date="2018" name="Syst. Appl. Microbiol.">
        <title>A new symbiotic nanoarchaeote (Candidatus Nanoclepta minutus) and its host (Zestosphaera tikiterensis gen. nov., sp. nov.) from a New Zealand hot spring.</title>
        <authorList>
            <person name="St John E."/>
            <person name="Liu Y."/>
            <person name="Podar M."/>
            <person name="Stott M.B."/>
            <person name="Meneghin J."/>
            <person name="Chen Z."/>
            <person name="Lagutin K."/>
            <person name="Mitchell K."/>
            <person name="Reysenbach A.L."/>
        </authorList>
    </citation>
    <scope>NUCLEOTIDE SEQUENCE [LARGE SCALE GENOMIC DNA]</scope>
    <source>
        <strain evidence="6">NZ3</strain>
    </source>
</reference>
<dbReference type="Pfam" id="PF03129">
    <property type="entry name" value="HGTP_anticodon"/>
    <property type="match status" value="1"/>
</dbReference>
<dbReference type="CDD" id="cd00860">
    <property type="entry name" value="ThrRS_anticodon"/>
    <property type="match status" value="1"/>
</dbReference>
<accession>A0A2R7Y717</accession>
<dbReference type="InterPro" id="IPR047246">
    <property type="entry name" value="ThrRS_anticodon"/>
</dbReference>
<dbReference type="SUPFAM" id="SSF55681">
    <property type="entry name" value="Class II aaRS and biotin synthetases"/>
    <property type="match status" value="1"/>
</dbReference>
<dbReference type="GO" id="GO:0008270">
    <property type="term" value="F:zinc ion binding"/>
    <property type="evidence" value="ECO:0007669"/>
    <property type="project" value="InterPro"/>
</dbReference>
<dbReference type="PANTHER" id="PTHR11451:SF44">
    <property type="entry name" value="THREONINE--TRNA LIGASE, CHLOROPLASTIC_MITOCHONDRIAL 2"/>
    <property type="match status" value="1"/>
</dbReference>
<dbReference type="GO" id="GO:0005524">
    <property type="term" value="F:ATP binding"/>
    <property type="evidence" value="ECO:0007669"/>
    <property type="project" value="InterPro"/>
</dbReference>
<name>A0A2R7Y717_9CREN</name>
<dbReference type="Gene3D" id="3.40.50.800">
    <property type="entry name" value="Anticodon-binding domain"/>
    <property type="match status" value="1"/>
</dbReference>
<keyword evidence="3" id="KW-0648">Protein biosynthesis</keyword>
<dbReference type="AlphaFoldDB" id="A0A2R7Y717"/>
<dbReference type="PANTHER" id="PTHR11451">
    <property type="entry name" value="THREONINE-TRNA LIGASE"/>
    <property type="match status" value="1"/>
</dbReference>
<dbReference type="SUPFAM" id="SSF52954">
    <property type="entry name" value="Class II aaRS ABD-related"/>
    <property type="match status" value="1"/>
</dbReference>
<organism evidence="6 7">
    <name type="scientific">Zestosphaera tikiterensis</name>
    <dbReference type="NCBI Taxonomy" id="1973259"/>
    <lineage>
        <taxon>Archaea</taxon>
        <taxon>Thermoproteota</taxon>
        <taxon>Thermoprotei</taxon>
        <taxon>Desulfurococcales</taxon>
        <taxon>Desulfurococcaceae</taxon>
        <taxon>Zestosphaera</taxon>
    </lineage>
</organism>
<keyword evidence="2" id="KW-0862">Zinc</keyword>